<dbReference type="PANTHER" id="PTHR13847">
    <property type="entry name" value="SARCOSINE DEHYDROGENASE-RELATED"/>
    <property type="match status" value="1"/>
</dbReference>
<gene>
    <name evidence="6" type="ORF">ACFPM4_12955</name>
</gene>
<comment type="similarity">
    <text evidence="2">Belongs to the DadA oxidoreductase family.</text>
</comment>
<organism evidence="6 7">
    <name type="scientific">Lederbergia graminis</name>
    <dbReference type="NCBI Taxonomy" id="735518"/>
    <lineage>
        <taxon>Bacteria</taxon>
        <taxon>Bacillati</taxon>
        <taxon>Bacillota</taxon>
        <taxon>Bacilli</taxon>
        <taxon>Bacillales</taxon>
        <taxon>Bacillaceae</taxon>
        <taxon>Lederbergia</taxon>
    </lineage>
</organism>
<dbReference type="GO" id="GO:0016491">
    <property type="term" value="F:oxidoreductase activity"/>
    <property type="evidence" value="ECO:0007669"/>
    <property type="project" value="UniProtKB-KW"/>
</dbReference>
<dbReference type="InterPro" id="IPR006076">
    <property type="entry name" value="FAD-dep_OxRdtase"/>
</dbReference>
<dbReference type="Proteomes" id="UP001596147">
    <property type="component" value="Unassembled WGS sequence"/>
</dbReference>
<dbReference type="EMBL" id="JBHSMC010000016">
    <property type="protein sequence ID" value="MFC5465654.1"/>
    <property type="molecule type" value="Genomic_DNA"/>
</dbReference>
<comment type="caution">
    <text evidence="6">The sequence shown here is derived from an EMBL/GenBank/DDBJ whole genome shotgun (WGS) entry which is preliminary data.</text>
</comment>
<evidence type="ECO:0000313" key="6">
    <source>
        <dbReference type="EMBL" id="MFC5465654.1"/>
    </source>
</evidence>
<evidence type="ECO:0000256" key="4">
    <source>
        <dbReference type="ARBA" id="ARBA00023002"/>
    </source>
</evidence>
<name>A0ABW0LIQ8_9BACI</name>
<dbReference type="Pfam" id="PF01266">
    <property type="entry name" value="DAO"/>
    <property type="match status" value="1"/>
</dbReference>
<evidence type="ECO:0000256" key="1">
    <source>
        <dbReference type="ARBA" id="ARBA00001974"/>
    </source>
</evidence>
<dbReference type="RefSeq" id="WP_382352432.1">
    <property type="nucleotide sequence ID" value="NZ_JBHSMC010000016.1"/>
</dbReference>
<protein>
    <submittedName>
        <fullName evidence="6">NAD(P)/FAD-dependent oxidoreductase</fullName>
        <ecNumber evidence="6">1.-.-.-</ecNumber>
    </submittedName>
</protein>
<dbReference type="InterPro" id="IPR036188">
    <property type="entry name" value="FAD/NAD-bd_sf"/>
</dbReference>
<dbReference type="Gene3D" id="3.50.50.60">
    <property type="entry name" value="FAD/NAD(P)-binding domain"/>
    <property type="match status" value="1"/>
</dbReference>
<dbReference type="PANTHER" id="PTHR13847:SF286">
    <property type="entry name" value="D-AMINO ACID DEHYDROGENASE"/>
    <property type="match status" value="1"/>
</dbReference>
<reference evidence="7" key="1">
    <citation type="journal article" date="2019" name="Int. J. Syst. Evol. Microbiol.">
        <title>The Global Catalogue of Microorganisms (GCM) 10K type strain sequencing project: providing services to taxonomists for standard genome sequencing and annotation.</title>
        <authorList>
            <consortium name="The Broad Institute Genomics Platform"/>
            <consortium name="The Broad Institute Genome Sequencing Center for Infectious Disease"/>
            <person name="Wu L."/>
            <person name="Ma J."/>
        </authorList>
    </citation>
    <scope>NUCLEOTIDE SEQUENCE [LARGE SCALE GENOMIC DNA]</scope>
    <source>
        <strain evidence="7">CGMCC 1.12237</strain>
    </source>
</reference>
<dbReference type="EC" id="1.-.-.-" evidence="6"/>
<evidence type="ECO:0000313" key="7">
    <source>
        <dbReference type="Proteomes" id="UP001596147"/>
    </source>
</evidence>
<evidence type="ECO:0000256" key="3">
    <source>
        <dbReference type="ARBA" id="ARBA00022630"/>
    </source>
</evidence>
<evidence type="ECO:0000256" key="2">
    <source>
        <dbReference type="ARBA" id="ARBA00009410"/>
    </source>
</evidence>
<evidence type="ECO:0000259" key="5">
    <source>
        <dbReference type="Pfam" id="PF01266"/>
    </source>
</evidence>
<comment type="cofactor">
    <cofactor evidence="1">
        <name>FAD</name>
        <dbReference type="ChEBI" id="CHEBI:57692"/>
    </cofactor>
</comment>
<feature type="domain" description="FAD dependent oxidoreductase" evidence="5">
    <location>
        <begin position="3"/>
        <end position="348"/>
    </location>
</feature>
<keyword evidence="4 6" id="KW-0560">Oxidoreductase</keyword>
<dbReference type="SUPFAM" id="SSF54373">
    <property type="entry name" value="FAD-linked reductases, C-terminal domain"/>
    <property type="match status" value="1"/>
</dbReference>
<sequence length="370" mass="39712">MKDIVVIGAGILGASTAYHLAKAGAEVTIIDRKDKGQATDAAAGIVCPWISQRRNQAWYKLAKAGARYYSELIPLLEKEGETNTGYARVGAISLHSDNDKLQKMIERAIKRREDAPEIGEVRLLTASETKALFPPVADMYSSVYISGAARVDGRALRESLLQAAKRNGAKMILGSASLELQGSKVTGVKVDEQVFNAKTVIVTNGAWAPQLLEPLGIPLQVEFQKGQIIHMHLQNADTSNWPVVMPPGSQYIVPFNDGKIVAGATNEKDTGFDIRVTAGSVQSILQNALTVAPGLADSTIVETRVGFRPFTPGFLPVIGALPNHHNIIVANGLGSSGLTVAPFLGLLIQKLALKEQINFDLESYSIKHAL</sequence>
<proteinExistence type="inferred from homology"/>
<keyword evidence="3" id="KW-0285">Flavoprotein</keyword>
<dbReference type="SUPFAM" id="SSF51905">
    <property type="entry name" value="FAD/NAD(P)-binding domain"/>
    <property type="match status" value="1"/>
</dbReference>
<dbReference type="Gene3D" id="3.30.9.10">
    <property type="entry name" value="D-Amino Acid Oxidase, subunit A, domain 2"/>
    <property type="match status" value="1"/>
</dbReference>
<keyword evidence="7" id="KW-1185">Reference proteome</keyword>
<accession>A0ABW0LIQ8</accession>